<name>A0A4Z0QZH8_9FIRM</name>
<dbReference type="RefSeq" id="WP_135550910.1">
    <property type="nucleotide sequence ID" value="NZ_SPQQ01000010.1"/>
</dbReference>
<comment type="caution">
    <text evidence="1">The sequence shown here is derived from an EMBL/GenBank/DDBJ whole genome shotgun (WGS) entry which is preliminary data.</text>
</comment>
<dbReference type="AlphaFoldDB" id="A0A4Z0QZH8"/>
<keyword evidence="2" id="KW-1185">Reference proteome</keyword>
<dbReference type="Proteomes" id="UP000298460">
    <property type="component" value="Unassembled WGS sequence"/>
</dbReference>
<accession>A0A4Z0QZH8</accession>
<dbReference type="EMBL" id="SPQQ01000010">
    <property type="protein sequence ID" value="TGE35918.1"/>
    <property type="molecule type" value="Genomic_DNA"/>
</dbReference>
<evidence type="ECO:0000313" key="1">
    <source>
        <dbReference type="EMBL" id="TGE35918.1"/>
    </source>
</evidence>
<proteinExistence type="predicted"/>
<gene>
    <name evidence="1" type="ORF">E4K67_22645</name>
</gene>
<reference evidence="1 2" key="1">
    <citation type="submission" date="2019-03" db="EMBL/GenBank/DDBJ databases">
        <title>Draft Genome Sequence of Desulfosporosinus fructosivorans Strain 63.6F, Isolated from Marine Sediment in the Baltic Sea.</title>
        <authorList>
            <person name="Hausmann B."/>
            <person name="Vandieken V."/>
            <person name="Pjevac P."/>
            <person name="Schreck K."/>
            <person name="Herbold C.W."/>
            <person name="Loy A."/>
        </authorList>
    </citation>
    <scope>NUCLEOTIDE SEQUENCE [LARGE SCALE GENOMIC DNA]</scope>
    <source>
        <strain evidence="1 2">63.6F</strain>
    </source>
</reference>
<sequence length="310" mass="33416">MDDNALTITTVNNYPAETFNRLFPATMTEISPLHKIMVNIVKIDTDLAAKDIYKQKNGEFSLTKIGCLKLMTAANVVMEKSESILPKDCRRCAEMAKATRLAPQCGACPTKDDVAYQVSILVPEPSGGYRKYTATKEVTKQDTLAKKNPVEHMGANCETKALLRALRAGLGLKGGYTLAELSKPFAVALVVLNTQDPDMKAALIQRYAAGQDALFGGGSQVALPTGSCLQLNEGAVNSEFVVVGDDSEDAPDTSGDIPPWEQVDDIPRCEVCQKPIESAGPEWPVQRVVEYLMTKRGRLICSGCQAGGGQ</sequence>
<dbReference type="OrthoDB" id="1976435at2"/>
<evidence type="ECO:0000313" key="2">
    <source>
        <dbReference type="Proteomes" id="UP000298460"/>
    </source>
</evidence>
<organism evidence="1 2">
    <name type="scientific">Desulfosporosinus fructosivorans</name>
    <dbReference type="NCBI Taxonomy" id="2018669"/>
    <lineage>
        <taxon>Bacteria</taxon>
        <taxon>Bacillati</taxon>
        <taxon>Bacillota</taxon>
        <taxon>Clostridia</taxon>
        <taxon>Eubacteriales</taxon>
        <taxon>Desulfitobacteriaceae</taxon>
        <taxon>Desulfosporosinus</taxon>
    </lineage>
</organism>
<protein>
    <submittedName>
        <fullName evidence="1">Uncharacterized protein</fullName>
    </submittedName>
</protein>